<evidence type="ECO:0000256" key="8">
    <source>
        <dbReference type="ARBA" id="ARBA00022553"/>
    </source>
</evidence>
<reference evidence="22" key="1">
    <citation type="submission" date="2013-07" db="EMBL/GenBank/DDBJ databases">
        <authorList>
            <person name="Geib S."/>
        </authorList>
    </citation>
    <scope>NUCLEOTIDE SEQUENCE</scope>
</reference>
<keyword evidence="10" id="KW-0378">Hydrolase</keyword>
<evidence type="ECO:0000256" key="2">
    <source>
        <dbReference type="ARBA" id="ARBA00004496"/>
    </source>
</evidence>
<dbReference type="Pfam" id="PF05652">
    <property type="entry name" value="DcpS"/>
    <property type="match status" value="1"/>
</dbReference>
<reference evidence="22" key="2">
    <citation type="journal article" date="2014" name="BMC Genomics">
        <title>A genomic perspective to assessing quality of mass-reared SIT flies used in Mediterranean fruit fly (Ceratitis capitata) eradication in California.</title>
        <authorList>
            <person name="Calla B."/>
            <person name="Hall B."/>
            <person name="Hou S."/>
            <person name="Geib S.M."/>
        </authorList>
    </citation>
    <scope>NUCLEOTIDE SEQUENCE</scope>
</reference>
<evidence type="ECO:0000256" key="7">
    <source>
        <dbReference type="ARBA" id="ARBA00022490"/>
    </source>
</evidence>
<protein>
    <recommendedName>
        <fullName evidence="6">m7GpppX diphosphatase</fullName>
        <ecNumber evidence="5">3.6.1.59</ecNumber>
    </recommendedName>
    <alternativeName>
        <fullName evidence="19">DCS-1</fullName>
    </alternativeName>
    <alternativeName>
        <fullName evidence="16">Decapping scavenger enzyme</fullName>
    </alternativeName>
    <alternativeName>
        <fullName evidence="17">Hint-related 7meGMP-directed hydrolase</fullName>
    </alternativeName>
    <alternativeName>
        <fullName evidence="15">Histidine triad nucleotide-binding protein 5</fullName>
    </alternativeName>
    <alternativeName>
        <fullName evidence="18">Histidine triad protein member 5</fullName>
    </alternativeName>
    <alternativeName>
        <fullName evidence="14">Scavenger mRNA-decapping enzyme DcpS</fullName>
    </alternativeName>
</protein>
<name>W8B8U2_CERCA</name>
<dbReference type="SUPFAM" id="SSF102860">
    <property type="entry name" value="mRNA decapping enzyme DcpS N-terminal domain"/>
    <property type="match status" value="1"/>
</dbReference>
<dbReference type="GO" id="GO:0000340">
    <property type="term" value="F:RNA 7-methylguanosine cap binding"/>
    <property type="evidence" value="ECO:0007669"/>
    <property type="project" value="TreeGrafter"/>
</dbReference>
<dbReference type="PANTHER" id="PTHR12978">
    <property type="entry name" value="HISTIDINE TRIAD HIT PROTEIN MEMBER"/>
    <property type="match status" value="1"/>
</dbReference>
<evidence type="ECO:0000256" key="18">
    <source>
        <dbReference type="ARBA" id="ARBA00030830"/>
    </source>
</evidence>
<dbReference type="EMBL" id="GAMC01013092">
    <property type="protein sequence ID" value="JAB93463.1"/>
    <property type="molecule type" value="mRNA"/>
</dbReference>
<dbReference type="FunFam" id="3.30.428.10:FF:000006">
    <property type="entry name" value="m7GpppX diphosphatase"/>
    <property type="match status" value="1"/>
</dbReference>
<keyword evidence="7" id="KW-0963">Cytoplasm</keyword>
<evidence type="ECO:0000256" key="16">
    <source>
        <dbReference type="ARBA" id="ARBA00030609"/>
    </source>
</evidence>
<dbReference type="GO" id="GO:0008380">
    <property type="term" value="P:RNA splicing"/>
    <property type="evidence" value="ECO:0007669"/>
    <property type="project" value="UniProtKB-KW"/>
</dbReference>
<dbReference type="AlphaFoldDB" id="W8B8U2"/>
<evidence type="ECO:0000256" key="19">
    <source>
        <dbReference type="ARBA" id="ARBA00032946"/>
    </source>
</evidence>
<dbReference type="Gene3D" id="3.30.200.40">
    <property type="entry name" value="Scavenger mRNA decapping enzyme, N-terminal domain"/>
    <property type="match status" value="1"/>
</dbReference>
<dbReference type="GO" id="GO:0000290">
    <property type="term" value="P:deadenylation-dependent decapping of nuclear-transcribed mRNA"/>
    <property type="evidence" value="ECO:0007669"/>
    <property type="project" value="InterPro"/>
</dbReference>
<evidence type="ECO:0000256" key="15">
    <source>
        <dbReference type="ARBA" id="ARBA00030042"/>
    </source>
</evidence>
<proteinExistence type="evidence at transcript level"/>
<keyword evidence="13" id="KW-0539">Nucleus</keyword>
<evidence type="ECO:0000256" key="9">
    <source>
        <dbReference type="ARBA" id="ARBA00022664"/>
    </source>
</evidence>
<dbReference type="GeneID" id="101461473"/>
<dbReference type="SUPFAM" id="SSF54197">
    <property type="entry name" value="HIT-like"/>
    <property type="match status" value="1"/>
</dbReference>
<dbReference type="GO" id="GO:0000932">
    <property type="term" value="C:P-body"/>
    <property type="evidence" value="ECO:0007669"/>
    <property type="project" value="TreeGrafter"/>
</dbReference>
<dbReference type="InterPro" id="IPR011145">
    <property type="entry name" value="Scavenger_mRNA_decap_enz_N"/>
</dbReference>
<dbReference type="GO" id="GO:0006397">
    <property type="term" value="P:mRNA processing"/>
    <property type="evidence" value="ECO:0007669"/>
    <property type="project" value="UniProtKB-KW"/>
</dbReference>
<gene>
    <name evidence="22" type="primary">DCPS</name>
</gene>
<dbReference type="Gene3D" id="3.30.428.10">
    <property type="entry name" value="HIT-like"/>
    <property type="match status" value="1"/>
</dbReference>
<evidence type="ECO:0000256" key="14">
    <source>
        <dbReference type="ARBA" id="ARBA00029885"/>
    </source>
</evidence>
<evidence type="ECO:0000256" key="1">
    <source>
        <dbReference type="ARBA" id="ARBA00004123"/>
    </source>
</evidence>
<comment type="subunit">
    <text evidence="4">Homodimer. Associates with components of the exosome multienzyme ribonuclease complex, such as EXOSC3 and EXOSC4. Interacts with NDOR1.</text>
</comment>
<dbReference type="GO" id="GO:0005634">
    <property type="term" value="C:nucleus"/>
    <property type="evidence" value="ECO:0007669"/>
    <property type="project" value="UniProtKB-SubCell"/>
</dbReference>
<comment type="similarity">
    <text evidence="3">Belongs to the HIT family.</text>
</comment>
<dbReference type="InterPro" id="IPR008594">
    <property type="entry name" value="DcpS/DCS2"/>
</dbReference>
<evidence type="ECO:0000256" key="13">
    <source>
        <dbReference type="ARBA" id="ARBA00023242"/>
    </source>
</evidence>
<keyword evidence="8" id="KW-0597">Phosphoprotein</keyword>
<evidence type="ECO:0000256" key="5">
    <source>
        <dbReference type="ARBA" id="ARBA00012520"/>
    </source>
</evidence>
<evidence type="ECO:0000313" key="22">
    <source>
        <dbReference type="EMBL" id="JAB93463.1"/>
    </source>
</evidence>
<evidence type="ECO:0000256" key="6">
    <source>
        <dbReference type="ARBA" id="ARBA00015636"/>
    </source>
</evidence>
<keyword evidence="12" id="KW-0508">mRNA splicing</keyword>
<keyword evidence="9" id="KW-0507">mRNA processing</keyword>
<dbReference type="EC" id="3.6.1.59" evidence="5"/>
<dbReference type="FunFam" id="3.30.200.40:FF:000001">
    <property type="entry name" value="m7GpppX diphosphatase"/>
    <property type="match status" value="1"/>
</dbReference>
<comment type="subcellular location">
    <subcellularLocation>
        <location evidence="2">Cytoplasm</location>
    </subcellularLocation>
    <subcellularLocation>
        <location evidence="1">Nucleus</location>
    </subcellularLocation>
</comment>
<dbReference type="GO" id="GO:0140932">
    <property type="term" value="F:5'-(N(7)-methyl 5'-triphosphoguanosine)-[mRNA] diphosphatase activity"/>
    <property type="evidence" value="ECO:0007669"/>
    <property type="project" value="UniProtKB-EC"/>
</dbReference>
<evidence type="ECO:0000256" key="12">
    <source>
        <dbReference type="ARBA" id="ARBA00023187"/>
    </source>
</evidence>
<dbReference type="OrthoDB" id="10264956at2759"/>
<evidence type="ECO:0000256" key="4">
    <source>
        <dbReference type="ARBA" id="ARBA00011140"/>
    </source>
</evidence>
<feature type="compositionally biased region" description="Basic and acidic residues" evidence="21">
    <location>
        <begin position="22"/>
        <end position="42"/>
    </location>
</feature>
<dbReference type="Pfam" id="PF11969">
    <property type="entry name" value="DcpS_C"/>
    <property type="match status" value="1"/>
</dbReference>
<organism evidence="22">
    <name type="scientific">Ceratitis capitata</name>
    <name type="common">Mediterranean fruit fly</name>
    <name type="synonym">Tephritis capitata</name>
    <dbReference type="NCBI Taxonomy" id="7213"/>
    <lineage>
        <taxon>Eukaryota</taxon>
        <taxon>Metazoa</taxon>
        <taxon>Ecdysozoa</taxon>
        <taxon>Arthropoda</taxon>
        <taxon>Hexapoda</taxon>
        <taxon>Insecta</taxon>
        <taxon>Pterygota</taxon>
        <taxon>Neoptera</taxon>
        <taxon>Endopterygota</taxon>
        <taxon>Diptera</taxon>
        <taxon>Brachycera</taxon>
        <taxon>Muscomorpha</taxon>
        <taxon>Tephritoidea</taxon>
        <taxon>Tephritidae</taxon>
        <taxon>Ceratitis</taxon>
        <taxon>Ceratitis</taxon>
    </lineage>
</organism>
<evidence type="ECO:0000256" key="20">
    <source>
        <dbReference type="ARBA" id="ARBA00048222"/>
    </source>
</evidence>
<comment type="catalytic activity">
    <reaction evidence="20">
        <text>a 5'-end (N(7)-methyl 5'-triphosphoguanosine)-ribonucleoside in mRNA + H2O = N(7)-methyl-GMP + a 5'-end diphospho-ribonucleoside in mRNA + 2 H(+)</text>
        <dbReference type="Rhea" id="RHEA:65388"/>
        <dbReference type="Rhea" id="RHEA-COMP:17165"/>
        <dbReference type="Rhea" id="RHEA-COMP:17167"/>
        <dbReference type="ChEBI" id="CHEBI:15377"/>
        <dbReference type="ChEBI" id="CHEBI:15378"/>
        <dbReference type="ChEBI" id="CHEBI:58285"/>
        <dbReference type="ChEBI" id="CHEBI:156461"/>
        <dbReference type="ChEBI" id="CHEBI:167616"/>
        <dbReference type="EC" id="3.6.1.59"/>
    </reaction>
</comment>
<keyword evidence="11" id="KW-0007">Acetylation</keyword>
<dbReference type="InterPro" id="IPR036265">
    <property type="entry name" value="HIT-like_sf"/>
</dbReference>
<evidence type="ECO:0000256" key="21">
    <source>
        <dbReference type="SAM" id="MobiDB-lite"/>
    </source>
</evidence>
<evidence type="ECO:0000256" key="10">
    <source>
        <dbReference type="ARBA" id="ARBA00022801"/>
    </source>
</evidence>
<sequence>MPLNVKLNNEKSPDSESPLNRADNETKAENGTKAPDVKPTSEEVTKASYDLSKFKLTRILQNNTLRKTIALLGTFPDVSDNDLAVLLLEKQAFKEQDVQTAHDNTLETVPSIFSDALQVCTEFINNIYGSFKCVPSAELNSIKTTVVYPATEKHIEKYSITQKYLIAETPALYEQLTLPYITNSQFSLDWVYNILEHRQETDRIVYEDSNPEKGYILLPDLKWDGKTLETLYLLAIVHKHNIKSLRDLNDSHLPLLYNLRDGISKAIEKRYGLCYSQLRMYFHYQPSFYHLHLHINPVRGDAPGIWCEKSHMLDTVITNIELIPDYYQRATLPFVLFEGCKLLDEFEEKGAVRKSAEKVNNKEKLNDAVEKGCTDESVDEPQVKKIKIDKSVKDTEESPIEK</sequence>
<accession>W8B8U2</accession>
<dbReference type="KEGG" id="ccat:101461473"/>
<dbReference type="CTD" id="28960"/>
<evidence type="ECO:0000256" key="3">
    <source>
        <dbReference type="ARBA" id="ARBA00010208"/>
    </source>
</evidence>
<feature type="region of interest" description="Disordered" evidence="21">
    <location>
        <begin position="1"/>
        <end position="42"/>
    </location>
</feature>
<dbReference type="PANTHER" id="PTHR12978:SF0">
    <property type="entry name" value="M7GPPPX DIPHOSPHATASE"/>
    <property type="match status" value="1"/>
</dbReference>
<evidence type="ECO:0000256" key="11">
    <source>
        <dbReference type="ARBA" id="ARBA00022990"/>
    </source>
</evidence>
<evidence type="ECO:0000256" key="17">
    <source>
        <dbReference type="ARBA" id="ARBA00030789"/>
    </source>
</evidence>